<accession>U4LSB2</accession>
<feature type="compositionally biased region" description="Pro residues" evidence="1">
    <location>
        <begin position="136"/>
        <end position="146"/>
    </location>
</feature>
<dbReference type="Proteomes" id="UP000018144">
    <property type="component" value="Unassembled WGS sequence"/>
</dbReference>
<feature type="compositionally biased region" description="Polar residues" evidence="1">
    <location>
        <begin position="381"/>
        <end position="394"/>
    </location>
</feature>
<proteinExistence type="predicted"/>
<dbReference type="EMBL" id="HF936636">
    <property type="protein sequence ID" value="CCX34840.1"/>
    <property type="molecule type" value="Genomic_DNA"/>
</dbReference>
<dbReference type="AlphaFoldDB" id="U4LSB2"/>
<organism evidence="2 3">
    <name type="scientific">Pyronema omphalodes (strain CBS 100304)</name>
    <name type="common">Pyronema confluens</name>
    <dbReference type="NCBI Taxonomy" id="1076935"/>
    <lineage>
        <taxon>Eukaryota</taxon>
        <taxon>Fungi</taxon>
        <taxon>Dikarya</taxon>
        <taxon>Ascomycota</taxon>
        <taxon>Pezizomycotina</taxon>
        <taxon>Pezizomycetes</taxon>
        <taxon>Pezizales</taxon>
        <taxon>Pyronemataceae</taxon>
        <taxon>Pyronema</taxon>
    </lineage>
</organism>
<feature type="region of interest" description="Disordered" evidence="1">
    <location>
        <begin position="117"/>
        <end position="148"/>
    </location>
</feature>
<reference evidence="2 3" key="1">
    <citation type="journal article" date="2013" name="PLoS Genet.">
        <title>The genome and development-dependent transcriptomes of Pyronema confluens: a window into fungal evolution.</title>
        <authorList>
            <person name="Traeger S."/>
            <person name="Altegoer F."/>
            <person name="Freitag M."/>
            <person name="Gabaldon T."/>
            <person name="Kempken F."/>
            <person name="Kumar A."/>
            <person name="Marcet-Houben M."/>
            <person name="Poggeler S."/>
            <person name="Stajich J.E."/>
            <person name="Nowrousian M."/>
        </authorList>
    </citation>
    <scope>NUCLEOTIDE SEQUENCE [LARGE SCALE GENOMIC DNA]</scope>
    <source>
        <strain evidence="3">CBS 100304</strain>
        <tissue evidence="2">Vegetative mycelium</tissue>
    </source>
</reference>
<dbReference type="OrthoDB" id="5578001at2759"/>
<feature type="compositionally biased region" description="Low complexity" evidence="1">
    <location>
        <begin position="413"/>
        <end position="429"/>
    </location>
</feature>
<feature type="compositionally biased region" description="Polar residues" evidence="1">
    <location>
        <begin position="118"/>
        <end position="130"/>
    </location>
</feature>
<feature type="region of interest" description="Disordered" evidence="1">
    <location>
        <begin position="378"/>
        <end position="437"/>
    </location>
</feature>
<feature type="region of interest" description="Disordered" evidence="1">
    <location>
        <begin position="282"/>
        <end position="314"/>
    </location>
</feature>
<protein>
    <submittedName>
        <fullName evidence="2">Uncharacterized protein</fullName>
    </submittedName>
</protein>
<feature type="compositionally biased region" description="Basic and acidic residues" evidence="1">
    <location>
        <begin position="395"/>
        <end position="407"/>
    </location>
</feature>
<keyword evidence="3" id="KW-1185">Reference proteome</keyword>
<evidence type="ECO:0000256" key="1">
    <source>
        <dbReference type="SAM" id="MobiDB-lite"/>
    </source>
</evidence>
<sequence>MLAATPLYVTLLPPQILLPHIKHHPITVVPCDRSHPFVRLSTTSQASFAPSNIVIINSGTSTWHHKNANKELSYNAVPTPQSASTNSTIEVERRFLEHYPTIQLHRRSYSYIPRTSHLEQQQPDPKNPTNRSHDTPPSPRPPPPPLLSLLPASLTPTLPTALLPLLTPILRNRLKLLSTPSDPWALLLSWNSTHATHLLQHLSTLDLCSPASGILLGLSRLDPETLKAAIEVPDLGLVVIYIWSPNDPDGEDDAWRVLDVLCAEDVEGEWYPTVEVAEAKFSASQTSGGRTLAPVGVSISPPSGGEQDAEGDEEDDYWAQYDRSSAATPAARELDNPPTEDDYFKQYEDVTPALDGPSAYGPTSAPELHNYAESVAASTYPEPSQTIYSGSPRQSDAHSETHSEVARRFSMGTATSTSTPPTTYSAPRAISPSLSATASGMGSEVVRKMEESAGLQTQMETAVKQHVATSVKSMYRLAKVSGMGREEFMELVKTELEVLGMMDEDD</sequence>
<dbReference type="eggNOG" id="ENOG502RZZS">
    <property type="taxonomic scope" value="Eukaryota"/>
</dbReference>
<gene>
    <name evidence="2" type="ORF">PCON_04358</name>
</gene>
<dbReference type="STRING" id="1076935.U4LSB2"/>
<evidence type="ECO:0000313" key="3">
    <source>
        <dbReference type="Proteomes" id="UP000018144"/>
    </source>
</evidence>
<evidence type="ECO:0000313" key="2">
    <source>
        <dbReference type="EMBL" id="CCX34840.1"/>
    </source>
</evidence>
<name>U4LSB2_PYROM</name>